<dbReference type="Proteomes" id="UP000359125">
    <property type="component" value="Unassembled WGS sequence"/>
</dbReference>
<feature type="non-terminal residue" evidence="1">
    <location>
        <position position="1"/>
    </location>
</feature>
<protein>
    <submittedName>
        <fullName evidence="1">4-hydroxy-tetrahydrodipicolinate reductase</fullName>
    </submittedName>
</protein>
<proteinExistence type="predicted"/>
<accession>A0A5P0JJ55</accession>
<dbReference type="Gene3D" id="3.40.50.720">
    <property type="entry name" value="NAD(P)-binding Rossmann-like Domain"/>
    <property type="match status" value="1"/>
</dbReference>
<sequence length="27" mass="2993">AVRSALWLSGKESGLFDMRDVLDLNSL</sequence>
<evidence type="ECO:0000313" key="2">
    <source>
        <dbReference type="Proteomes" id="UP000359125"/>
    </source>
</evidence>
<reference evidence="1 2" key="1">
    <citation type="journal article" date="2019" name="Environ. Health Perspect.">
        <title>Inter-host Transmission of Carbapenemase-Producing Escherichia coli among Humans and Backyard Animals.</title>
        <authorList>
            <person name="Li J."/>
            <person name="Bi Z."/>
            <person name="Ma S."/>
            <person name="Chen B."/>
            <person name="Cai C."/>
            <person name="He J."/>
            <person name="Schwarz S."/>
            <person name="Sun C."/>
            <person name="Zhou Y."/>
            <person name="Yin J."/>
            <person name="Hulth A."/>
            <person name="Wang Y."/>
            <person name="Shen Z."/>
            <person name="Wang S."/>
            <person name="Wu C."/>
            <person name="Nilsson L.E."/>
            <person name="Walsh T.R."/>
            <person name="Borjesson S."/>
            <person name="Shen J."/>
            <person name="Sun Q."/>
            <person name="Wang Y."/>
        </authorList>
    </citation>
    <scope>NUCLEOTIDE SEQUENCE [LARGE SCALE GENOMIC DNA]</scope>
    <source>
        <strain evidence="1 2">A016f</strain>
    </source>
</reference>
<evidence type="ECO:0000313" key="1">
    <source>
        <dbReference type="EMBL" id="MQK28775.1"/>
    </source>
</evidence>
<gene>
    <name evidence="1" type="ORF">EIZ93_32415</name>
</gene>
<comment type="caution">
    <text evidence="1">The sequence shown here is derived from an EMBL/GenBank/DDBJ whole genome shotgun (WGS) entry which is preliminary data.</text>
</comment>
<dbReference type="RefSeq" id="WP_250665535.1">
    <property type="nucleotide sequence ID" value="NZ_RYCF01001001.1"/>
</dbReference>
<organism evidence="1 2">
    <name type="scientific">Escherichia coli</name>
    <dbReference type="NCBI Taxonomy" id="562"/>
    <lineage>
        <taxon>Bacteria</taxon>
        <taxon>Pseudomonadati</taxon>
        <taxon>Pseudomonadota</taxon>
        <taxon>Gammaproteobacteria</taxon>
        <taxon>Enterobacterales</taxon>
        <taxon>Enterobacteriaceae</taxon>
        <taxon>Escherichia</taxon>
    </lineage>
</organism>
<dbReference type="EMBL" id="RYCF01001001">
    <property type="protein sequence ID" value="MQK28775.1"/>
    <property type="molecule type" value="Genomic_DNA"/>
</dbReference>
<name>A0A5P0JJ55_ECOLX</name>
<dbReference type="AlphaFoldDB" id="A0A5P0JJ55"/>